<keyword evidence="6" id="KW-1185">Reference proteome</keyword>
<dbReference type="eggNOG" id="COG0001">
    <property type="taxonomic scope" value="Bacteria"/>
</dbReference>
<accession>Q2GBS7</accession>
<dbReference type="Pfam" id="PF00202">
    <property type="entry name" value="Aminotran_3"/>
    <property type="match status" value="1"/>
</dbReference>
<dbReference type="GO" id="GO:0030170">
    <property type="term" value="F:pyridoxal phosphate binding"/>
    <property type="evidence" value="ECO:0007669"/>
    <property type="project" value="InterPro"/>
</dbReference>
<dbReference type="STRING" id="279238.Saro_0248"/>
<dbReference type="PROSITE" id="PS00600">
    <property type="entry name" value="AA_TRANSFER_CLASS_3"/>
    <property type="match status" value="1"/>
</dbReference>
<comment type="cofactor">
    <cofactor evidence="1">
        <name>pyridoxal 5'-phosphate</name>
        <dbReference type="ChEBI" id="CHEBI:597326"/>
    </cofactor>
</comment>
<dbReference type="InterPro" id="IPR015421">
    <property type="entry name" value="PyrdxlP-dep_Trfase_major"/>
</dbReference>
<evidence type="ECO:0000256" key="4">
    <source>
        <dbReference type="SAM" id="MobiDB-lite"/>
    </source>
</evidence>
<sequence>MPRPEWLRQGRNPPFLSRLEPNGPSDRRNLMRAKPNDVDLRERAAKVIPNGMFGHEATHLLPASFPQFFSRAKGAYIWDVDGNRYLDFMCAYGPNLLGYGDELIDAAATRQLALGDTMTGPGPVLVDLCETLVDMISHADWVMVCKNGTDATTMALTAARAQTGKRRVLVAEGAYHGAAPWCTPMPGGIVPEERAFISKYKYNDVASLEAAVAAAGDDLAAIFASPFKHDAFEDQALPDPAYARRARELCDQTGAMLIVDDVRAGFRLVRDCSWELVGVRPDLSSWGKSFANGHPISALLGSNSCRAGAEAIYATGSFWFSAVPMAAAIETLRILRESDYLERTIRLGERLREGLAAAAARHGFSLRQTGPVQMPQILFNDDPDFRIGFAWAEAMLERGVYVHPWHNMFLNGAMSETDIDFAIEAADGAFAQVREHVGELEPHATLMSLLGAH</sequence>
<gene>
    <name evidence="5" type="ordered locus">Saro_0248</name>
</gene>
<dbReference type="Gene3D" id="3.40.640.10">
    <property type="entry name" value="Type I PLP-dependent aspartate aminotransferase-like (Major domain)"/>
    <property type="match status" value="1"/>
</dbReference>
<protein>
    <submittedName>
        <fullName evidence="5">Aminotransferase</fullName>
        <ecNumber evidence="5">2.6.1.-</ecNumber>
    </submittedName>
</protein>
<dbReference type="InterPro" id="IPR049704">
    <property type="entry name" value="Aminotrans_3_PPA_site"/>
</dbReference>
<evidence type="ECO:0000256" key="2">
    <source>
        <dbReference type="ARBA" id="ARBA00022898"/>
    </source>
</evidence>
<dbReference type="PANTHER" id="PTHR43713:SF3">
    <property type="entry name" value="GLUTAMATE-1-SEMIALDEHYDE 2,1-AMINOMUTASE 1, CHLOROPLASTIC-RELATED"/>
    <property type="match status" value="1"/>
</dbReference>
<dbReference type="SUPFAM" id="SSF53383">
    <property type="entry name" value="PLP-dependent transferases"/>
    <property type="match status" value="1"/>
</dbReference>
<dbReference type="EC" id="2.6.1.-" evidence="5"/>
<dbReference type="Proteomes" id="UP000009134">
    <property type="component" value="Chromosome"/>
</dbReference>
<evidence type="ECO:0000256" key="1">
    <source>
        <dbReference type="ARBA" id="ARBA00001933"/>
    </source>
</evidence>
<reference evidence="6" key="1">
    <citation type="submission" date="2006-01" db="EMBL/GenBank/DDBJ databases">
        <title>Complete sequence of Novosphingobium aromaticivorans DSM 12444.</title>
        <authorList>
            <consortium name="US DOE Joint Genome Institute"/>
            <person name="Copeland A."/>
            <person name="Lucas S."/>
            <person name="Lapidus A."/>
            <person name="Barry K."/>
            <person name="Detter J.C."/>
            <person name="Glavina T."/>
            <person name="Hammon N."/>
            <person name="Israni S."/>
            <person name="Pitluck S."/>
            <person name="Chain P."/>
            <person name="Malfatti S."/>
            <person name="Shin M."/>
            <person name="Vergez L."/>
            <person name="Schmutz J."/>
            <person name="Larimer F."/>
            <person name="Land M."/>
            <person name="Kyrpides N."/>
            <person name="Ivanova N."/>
            <person name="Fredrickson J."/>
            <person name="Balkwill D."/>
            <person name="Romine M.F."/>
            <person name="Richardson P."/>
        </authorList>
    </citation>
    <scope>NUCLEOTIDE SEQUENCE [LARGE SCALE GENOMIC DNA]</scope>
    <source>
        <strain evidence="6">ATCC 700278 / DSM 12444 / CCUG 56034 / CIP 105152 / NBRC 16084 / F199</strain>
    </source>
</reference>
<dbReference type="InterPro" id="IPR015424">
    <property type="entry name" value="PyrdxlP-dep_Trfase"/>
</dbReference>
<dbReference type="EMBL" id="CP000248">
    <property type="protein sequence ID" value="ABD24696.1"/>
    <property type="molecule type" value="Genomic_DNA"/>
</dbReference>
<keyword evidence="5" id="KW-0808">Transferase</keyword>
<dbReference type="HOGENOM" id="CLU_016922_1_4_5"/>
<keyword evidence="2 3" id="KW-0663">Pyridoxal phosphate</keyword>
<dbReference type="AlphaFoldDB" id="Q2GBS7"/>
<dbReference type="KEGG" id="nar:Saro_0248"/>
<keyword evidence="5" id="KW-0032">Aminotransferase</keyword>
<dbReference type="GO" id="GO:0008483">
    <property type="term" value="F:transaminase activity"/>
    <property type="evidence" value="ECO:0007669"/>
    <property type="project" value="UniProtKB-KW"/>
</dbReference>
<dbReference type="Gene3D" id="3.90.1150.10">
    <property type="entry name" value="Aspartate Aminotransferase, domain 1"/>
    <property type="match status" value="1"/>
</dbReference>
<organism evidence="5 6">
    <name type="scientific">Novosphingobium aromaticivorans (strain ATCC 700278 / DSM 12444 / CCUG 56034 / CIP 105152 / NBRC 16084 / F199)</name>
    <dbReference type="NCBI Taxonomy" id="279238"/>
    <lineage>
        <taxon>Bacteria</taxon>
        <taxon>Pseudomonadati</taxon>
        <taxon>Pseudomonadota</taxon>
        <taxon>Alphaproteobacteria</taxon>
        <taxon>Sphingomonadales</taxon>
        <taxon>Sphingomonadaceae</taxon>
        <taxon>Novosphingobium</taxon>
    </lineage>
</organism>
<evidence type="ECO:0000313" key="5">
    <source>
        <dbReference type="EMBL" id="ABD24696.1"/>
    </source>
</evidence>
<proteinExistence type="inferred from homology"/>
<comment type="similarity">
    <text evidence="3">Belongs to the class-III pyridoxal-phosphate-dependent aminotransferase family.</text>
</comment>
<dbReference type="InterPro" id="IPR015422">
    <property type="entry name" value="PyrdxlP-dep_Trfase_small"/>
</dbReference>
<dbReference type="InterPro" id="IPR005814">
    <property type="entry name" value="Aminotrans_3"/>
</dbReference>
<feature type="region of interest" description="Disordered" evidence="4">
    <location>
        <begin position="10"/>
        <end position="31"/>
    </location>
</feature>
<name>Q2GBS7_NOVAD</name>
<dbReference type="PANTHER" id="PTHR43713">
    <property type="entry name" value="GLUTAMATE-1-SEMIALDEHYDE 2,1-AMINOMUTASE"/>
    <property type="match status" value="1"/>
</dbReference>
<evidence type="ECO:0000256" key="3">
    <source>
        <dbReference type="RuleBase" id="RU003560"/>
    </source>
</evidence>
<evidence type="ECO:0000313" key="6">
    <source>
        <dbReference type="Proteomes" id="UP000009134"/>
    </source>
</evidence>